<evidence type="ECO:0000256" key="5">
    <source>
        <dbReference type="SAM" id="MobiDB-lite"/>
    </source>
</evidence>
<evidence type="ECO:0000256" key="1">
    <source>
        <dbReference type="ARBA" id="ARBA00022741"/>
    </source>
</evidence>
<dbReference type="InterPro" id="IPR013783">
    <property type="entry name" value="Ig-like_fold"/>
</dbReference>
<dbReference type="PROSITE" id="PS00108">
    <property type="entry name" value="PROTEIN_KINASE_ST"/>
    <property type="match status" value="1"/>
</dbReference>
<dbReference type="Proteomes" id="UP000626109">
    <property type="component" value="Unassembled WGS sequence"/>
</dbReference>
<dbReference type="InterPro" id="IPR002044">
    <property type="entry name" value="CBM20"/>
</dbReference>
<dbReference type="EMBL" id="CAJNNW010011064">
    <property type="protein sequence ID" value="CAE8652734.1"/>
    <property type="molecule type" value="Genomic_DNA"/>
</dbReference>
<evidence type="ECO:0000313" key="9">
    <source>
        <dbReference type="Proteomes" id="UP000626109"/>
    </source>
</evidence>
<dbReference type="SUPFAM" id="SSF56112">
    <property type="entry name" value="Protein kinase-like (PK-like)"/>
    <property type="match status" value="1"/>
</dbReference>
<dbReference type="InterPro" id="IPR013784">
    <property type="entry name" value="Carb-bd-like_fold"/>
</dbReference>
<comment type="similarity">
    <text evidence="4">Belongs to the protein kinase superfamily.</text>
</comment>
<feature type="non-terminal residue" evidence="8">
    <location>
        <position position="407"/>
    </location>
</feature>
<dbReference type="SUPFAM" id="SSF49452">
    <property type="entry name" value="Starch-binding domain-like"/>
    <property type="match status" value="1"/>
</dbReference>
<keyword evidence="4" id="KW-0418">Kinase</keyword>
<keyword evidence="4" id="KW-0723">Serine/threonine-protein kinase</keyword>
<dbReference type="Pfam" id="PF00069">
    <property type="entry name" value="Pkinase"/>
    <property type="match status" value="1"/>
</dbReference>
<protein>
    <recommendedName>
        <fullName evidence="10">Non-specific serine/threonine protein kinase</fullName>
    </recommendedName>
</protein>
<evidence type="ECO:0000259" key="7">
    <source>
        <dbReference type="PROSITE" id="PS51166"/>
    </source>
</evidence>
<dbReference type="InterPro" id="IPR008271">
    <property type="entry name" value="Ser/Thr_kinase_AS"/>
</dbReference>
<dbReference type="Gene3D" id="1.10.510.10">
    <property type="entry name" value="Transferase(Phosphotransferase) domain 1"/>
    <property type="match status" value="1"/>
</dbReference>
<evidence type="ECO:0008006" key="10">
    <source>
        <dbReference type="Google" id="ProtNLM"/>
    </source>
</evidence>
<sequence length="407" mass="44316">QKSYWKPAVVNFFNCAGAALHSVASLLPCRMLQFQVDCQTTEGQVVAVCGSGPLGEWDPAKSLLLKVLPSSTTSTSKSPHRAVWQGEIAVNEAVEFRYLLVEVADKSEPRLVRWEGEFANRRESNPRGQGVERLFLQHRFGEAAATSSALPVEQSSSAQEPSAAVERADSKHPGPFQLLNLLGQAHSWSTCAQSGGATPSSAPAPASSSVLAGLEVEPSVRLTRLVVNLGDSSAFTAKYQLEPKVVLGTGMSGGVVLAVVKETGAHVAVKTITIDLDEEDPTKLEQTKAEVQNQLLMDHPNICRLLEVYEEPGRLLMVMEKLNGPDLYEHLSKKGRYTERDAKDCVRQICSAVAYCHRNGVCHRDLKLENFCLEDKSDNARIKMIDFGLSEAIGSLPMTDSCGTLYY</sequence>
<dbReference type="InterPro" id="IPR011009">
    <property type="entry name" value="Kinase-like_dom_sf"/>
</dbReference>
<proteinExistence type="inferred from homology"/>
<gene>
    <name evidence="8" type="ORF">PGLA2088_LOCUS9930</name>
</gene>
<dbReference type="GO" id="GO:2001070">
    <property type="term" value="F:starch binding"/>
    <property type="evidence" value="ECO:0007669"/>
    <property type="project" value="InterPro"/>
</dbReference>
<dbReference type="Gene3D" id="2.60.40.10">
    <property type="entry name" value="Immunoglobulins"/>
    <property type="match status" value="1"/>
</dbReference>
<dbReference type="AlphaFoldDB" id="A0A813IPM3"/>
<evidence type="ECO:0000256" key="3">
    <source>
        <dbReference type="PROSITE-ProRule" id="PRU10141"/>
    </source>
</evidence>
<keyword evidence="2 3" id="KW-0067">ATP-binding</keyword>
<dbReference type="PROSITE" id="PS51166">
    <property type="entry name" value="CBM20"/>
    <property type="match status" value="1"/>
</dbReference>
<organism evidence="8 9">
    <name type="scientific">Polarella glacialis</name>
    <name type="common">Dinoflagellate</name>
    <dbReference type="NCBI Taxonomy" id="89957"/>
    <lineage>
        <taxon>Eukaryota</taxon>
        <taxon>Sar</taxon>
        <taxon>Alveolata</taxon>
        <taxon>Dinophyceae</taxon>
        <taxon>Suessiales</taxon>
        <taxon>Suessiaceae</taxon>
        <taxon>Polarella</taxon>
    </lineage>
</organism>
<comment type="caution">
    <text evidence="8">The sequence shown here is derived from an EMBL/GenBank/DDBJ whole genome shotgun (WGS) entry which is preliminary data.</text>
</comment>
<feature type="domain" description="CBM20" evidence="7">
    <location>
        <begin position="24"/>
        <end position="142"/>
    </location>
</feature>
<dbReference type="InterPro" id="IPR017441">
    <property type="entry name" value="Protein_kinase_ATP_BS"/>
</dbReference>
<accession>A0A813IPM3</accession>
<feature type="region of interest" description="Disordered" evidence="5">
    <location>
        <begin position="146"/>
        <end position="171"/>
    </location>
</feature>
<name>A0A813IPM3_POLGL</name>
<reference evidence="8" key="1">
    <citation type="submission" date="2021-02" db="EMBL/GenBank/DDBJ databases">
        <authorList>
            <person name="Dougan E. K."/>
            <person name="Rhodes N."/>
            <person name="Thang M."/>
            <person name="Chan C."/>
        </authorList>
    </citation>
    <scope>NUCLEOTIDE SEQUENCE</scope>
</reference>
<dbReference type="GO" id="GO:0005524">
    <property type="term" value="F:ATP binding"/>
    <property type="evidence" value="ECO:0007669"/>
    <property type="project" value="UniProtKB-UniRule"/>
</dbReference>
<dbReference type="Pfam" id="PF00686">
    <property type="entry name" value="CBM_20"/>
    <property type="match status" value="1"/>
</dbReference>
<dbReference type="GO" id="GO:0004674">
    <property type="term" value="F:protein serine/threonine kinase activity"/>
    <property type="evidence" value="ECO:0007669"/>
    <property type="project" value="UniProtKB-KW"/>
</dbReference>
<dbReference type="PROSITE" id="PS00107">
    <property type="entry name" value="PROTEIN_KINASE_ATP"/>
    <property type="match status" value="1"/>
</dbReference>
<evidence type="ECO:0000256" key="2">
    <source>
        <dbReference type="ARBA" id="ARBA00022840"/>
    </source>
</evidence>
<dbReference type="PANTHER" id="PTHR24347">
    <property type="entry name" value="SERINE/THREONINE-PROTEIN KINASE"/>
    <property type="match status" value="1"/>
</dbReference>
<dbReference type="InterPro" id="IPR000719">
    <property type="entry name" value="Prot_kinase_dom"/>
</dbReference>
<keyword evidence="4" id="KW-0808">Transferase</keyword>
<evidence type="ECO:0000313" key="8">
    <source>
        <dbReference type="EMBL" id="CAE8652734.1"/>
    </source>
</evidence>
<feature type="non-terminal residue" evidence="8">
    <location>
        <position position="1"/>
    </location>
</feature>
<feature type="binding site" evidence="3">
    <location>
        <position position="270"/>
    </location>
    <ligand>
        <name>ATP</name>
        <dbReference type="ChEBI" id="CHEBI:30616"/>
    </ligand>
</feature>
<feature type="compositionally biased region" description="Low complexity" evidence="5">
    <location>
        <begin position="151"/>
        <end position="165"/>
    </location>
</feature>
<feature type="domain" description="Protein kinase" evidence="6">
    <location>
        <begin position="241"/>
        <end position="407"/>
    </location>
</feature>
<evidence type="ECO:0000256" key="4">
    <source>
        <dbReference type="RuleBase" id="RU000304"/>
    </source>
</evidence>
<dbReference type="PROSITE" id="PS50011">
    <property type="entry name" value="PROTEIN_KINASE_DOM"/>
    <property type="match status" value="1"/>
</dbReference>
<dbReference type="SMART" id="SM01065">
    <property type="entry name" value="CBM_2"/>
    <property type="match status" value="1"/>
</dbReference>
<evidence type="ECO:0000259" key="6">
    <source>
        <dbReference type="PROSITE" id="PS50011"/>
    </source>
</evidence>
<dbReference type="SMART" id="SM00220">
    <property type="entry name" value="S_TKc"/>
    <property type="match status" value="1"/>
</dbReference>
<keyword evidence="1 3" id="KW-0547">Nucleotide-binding</keyword>